<accession>A0A9W4CVE3</accession>
<dbReference type="Proteomes" id="UP000683417">
    <property type="component" value="Unassembled WGS sequence"/>
</dbReference>
<evidence type="ECO:0000313" key="2">
    <source>
        <dbReference type="Proteomes" id="UP000683417"/>
    </source>
</evidence>
<reference evidence="1" key="1">
    <citation type="submission" date="2020-10" db="EMBL/GenBank/DDBJ databases">
        <authorList>
            <person name="Muller C M."/>
        </authorList>
    </citation>
    <scope>NUCLEOTIDE SEQUENCE</scope>
    <source>
        <strain evidence="1">THUN-12</strain>
    </source>
</reference>
<evidence type="ECO:0000313" key="1">
    <source>
        <dbReference type="EMBL" id="CAD6499234.1"/>
    </source>
</evidence>
<dbReference type="EMBL" id="CAJHIT010000001">
    <property type="protein sequence ID" value="CAD6499234.1"/>
    <property type="molecule type" value="Genomic_DNA"/>
</dbReference>
<dbReference type="AlphaFoldDB" id="A0A9W4CVE3"/>
<comment type="caution">
    <text evidence="1">The sequence shown here is derived from an EMBL/GenBank/DDBJ whole genome shotgun (WGS) entry which is preliminary data.</text>
</comment>
<organism evidence="1 2">
    <name type="scientific">Blumeria graminis f. sp. triticale</name>
    <dbReference type="NCBI Taxonomy" id="1689686"/>
    <lineage>
        <taxon>Eukaryota</taxon>
        <taxon>Fungi</taxon>
        <taxon>Dikarya</taxon>
        <taxon>Ascomycota</taxon>
        <taxon>Pezizomycotina</taxon>
        <taxon>Leotiomycetes</taxon>
        <taxon>Erysiphales</taxon>
        <taxon>Erysiphaceae</taxon>
        <taxon>Blumeria</taxon>
    </lineage>
</organism>
<proteinExistence type="predicted"/>
<protein>
    <submittedName>
        <fullName evidence="1">BgTH12-04885</fullName>
    </submittedName>
</protein>
<name>A0A9W4CVE3_BLUGR</name>
<sequence length="331" mass="37181">MNCIAAILLLTGRNSPMSDRMVISGGTEYNSIYDIIPVNSARRFLVPERKSGIFMTQNQGNHPGTYVAAYCSFELDALQIYHRIVDGTISLYSKAHIGFSNDAQLEKHCSDLTSKIHQMQPKRIPVHVSGLRYPRECTEIVLVSLAFQGMILLQGEYGLTSALATSDRLTIILDKPLEVKNFVLNGEFFILKTTESKKYALAWYQGHLHVFNKLIGTDFWYLTSNIGHEIRNGKFISELILENHPDIVSFQDQLLALSPSSRTISSTQESRLPKIFRGKGKHALQLKELEVKTPRLAATPATGFLCGNIGPAEFSNTLEYDNPWYNALMYS</sequence>
<gene>
    <name evidence="1" type="ORF">BGTH12_LOCUS592</name>
</gene>